<dbReference type="PRINTS" id="PR00205">
    <property type="entry name" value="CADHERIN"/>
</dbReference>
<dbReference type="FunFam" id="2.60.40.60:FF:000020">
    <property type="entry name" value="Dachsous cadherin-related 1b"/>
    <property type="match status" value="2"/>
</dbReference>
<dbReference type="GO" id="GO:0005886">
    <property type="term" value="C:plasma membrane"/>
    <property type="evidence" value="ECO:0007669"/>
    <property type="project" value="InterPro"/>
</dbReference>
<dbReference type="InterPro" id="IPR050174">
    <property type="entry name" value="Protocadherin/Cadherin-CA"/>
</dbReference>
<feature type="domain" description="Cadherin" evidence="9">
    <location>
        <begin position="385"/>
        <end position="487"/>
    </location>
</feature>
<evidence type="ECO:0000256" key="7">
    <source>
        <dbReference type="ARBA" id="ARBA00023180"/>
    </source>
</evidence>
<keyword evidence="2" id="KW-0812">Transmembrane</keyword>
<keyword evidence="7" id="KW-0325">Glycoprotein</keyword>
<proteinExistence type="predicted"/>
<protein>
    <recommendedName>
        <fullName evidence="9">Cadherin domain-containing protein</fullName>
    </recommendedName>
</protein>
<evidence type="ECO:0000256" key="8">
    <source>
        <dbReference type="PROSITE-ProRule" id="PRU00043"/>
    </source>
</evidence>
<evidence type="ECO:0000256" key="1">
    <source>
        <dbReference type="ARBA" id="ARBA00004167"/>
    </source>
</evidence>
<evidence type="ECO:0000256" key="2">
    <source>
        <dbReference type="ARBA" id="ARBA00022692"/>
    </source>
</evidence>
<dbReference type="InterPro" id="IPR015919">
    <property type="entry name" value="Cadherin-like_sf"/>
</dbReference>
<dbReference type="PROSITE" id="PS00232">
    <property type="entry name" value="CADHERIN_1"/>
    <property type="match status" value="1"/>
</dbReference>
<dbReference type="SUPFAM" id="SSF49313">
    <property type="entry name" value="Cadherin-like"/>
    <property type="match status" value="4"/>
</dbReference>
<evidence type="ECO:0000256" key="4">
    <source>
        <dbReference type="ARBA" id="ARBA00022837"/>
    </source>
</evidence>
<keyword evidence="4 8" id="KW-0106">Calcium</keyword>
<accession>A0A7I8WCH6</accession>
<dbReference type="PANTHER" id="PTHR24028:SF328">
    <property type="entry name" value="CADHERIN-3"/>
    <property type="match status" value="1"/>
</dbReference>
<dbReference type="PANTHER" id="PTHR24028">
    <property type="entry name" value="CADHERIN-87A"/>
    <property type="match status" value="1"/>
</dbReference>
<organism evidence="10 11">
    <name type="scientific">Dimorphilus gyrociliatus</name>
    <dbReference type="NCBI Taxonomy" id="2664684"/>
    <lineage>
        <taxon>Eukaryota</taxon>
        <taxon>Metazoa</taxon>
        <taxon>Spiralia</taxon>
        <taxon>Lophotrochozoa</taxon>
        <taxon>Annelida</taxon>
        <taxon>Polychaeta</taxon>
        <taxon>Polychaeta incertae sedis</taxon>
        <taxon>Dinophilidae</taxon>
        <taxon>Dimorphilus</taxon>
    </lineage>
</organism>
<keyword evidence="6" id="KW-0472">Membrane</keyword>
<evidence type="ECO:0000259" key="9">
    <source>
        <dbReference type="PROSITE" id="PS50268"/>
    </source>
</evidence>
<feature type="domain" description="Cadherin" evidence="9">
    <location>
        <begin position="16"/>
        <end position="66"/>
    </location>
</feature>
<evidence type="ECO:0000256" key="6">
    <source>
        <dbReference type="ARBA" id="ARBA00023136"/>
    </source>
</evidence>
<feature type="domain" description="Cadherin" evidence="9">
    <location>
        <begin position="178"/>
        <end position="276"/>
    </location>
</feature>
<comment type="subcellular location">
    <subcellularLocation>
        <location evidence="1">Membrane</location>
        <topology evidence="1">Single-pass membrane protein</topology>
    </subcellularLocation>
</comment>
<keyword evidence="5" id="KW-1133">Transmembrane helix</keyword>
<dbReference type="EMBL" id="CAJFCJ010000029">
    <property type="protein sequence ID" value="CAD5125874.1"/>
    <property type="molecule type" value="Genomic_DNA"/>
</dbReference>
<dbReference type="GO" id="GO:0005509">
    <property type="term" value="F:calcium ion binding"/>
    <property type="evidence" value="ECO:0007669"/>
    <property type="project" value="UniProtKB-UniRule"/>
</dbReference>
<feature type="domain" description="Cadherin" evidence="9">
    <location>
        <begin position="289"/>
        <end position="384"/>
    </location>
</feature>
<sequence length="511" mass="57004">MIVIKPPGGEKYLEVIDSQRGTVQIRSKIDRESLAKLGIREFDILVNDQFELRVNIKDKNDNAPQWIRTPLNITFPEKVPIDSRTSLGYAFDDDTLEYSTKNYEIVSGNIHDTFRLQVHKKVSFLYVDLIVNRVIDYETVPHFKLVINAYDGGSPRLSDSLVVNIDIIDSNDSPPIFNLSRFSAEIPENSNVGTQVRSVTATDLDTNDVLSYTITNYKDKFQIDEKSGMLTVAGKLDYERETKYDVIVVCSDKAGLDATAVVSVSVTNVNDNYPTIDVKYLAEDGSNRIVETAEKGDYVARLSVSDADEPDKAVNVTIKGDSEYIGLDNSDKIIYLKLLSVPDREKLSEISVTITATDSGTPTLRTKKTIILHITDSNDNTPKFDKDIYSIVISESLPPGSSVLHLHATDLDEGDNALLRYSWVSTQSLFNLDAESGLITTSGWLDCEKRDEEELEVRVTDSGLSPLSSKAKIHLKIEDVDDNIPIFDLSFYNATIEEDAKEGHCFLQVSS</sequence>
<dbReference type="Pfam" id="PF00028">
    <property type="entry name" value="Cadherin"/>
    <property type="match status" value="3"/>
</dbReference>
<dbReference type="OrthoDB" id="6272940at2759"/>
<evidence type="ECO:0000256" key="3">
    <source>
        <dbReference type="ARBA" id="ARBA00022737"/>
    </source>
</evidence>
<dbReference type="Gene3D" id="2.60.40.60">
    <property type="entry name" value="Cadherins"/>
    <property type="match status" value="4"/>
</dbReference>
<comment type="caution">
    <text evidence="10">The sequence shown here is derived from an EMBL/GenBank/DDBJ whole genome shotgun (WGS) entry which is preliminary data.</text>
</comment>
<keyword evidence="3" id="KW-0677">Repeat</keyword>
<evidence type="ECO:0000256" key="5">
    <source>
        <dbReference type="ARBA" id="ARBA00022989"/>
    </source>
</evidence>
<keyword evidence="11" id="KW-1185">Reference proteome</keyword>
<reference evidence="10 11" key="1">
    <citation type="submission" date="2020-08" db="EMBL/GenBank/DDBJ databases">
        <authorList>
            <person name="Hejnol A."/>
        </authorList>
    </citation>
    <scope>NUCLEOTIDE SEQUENCE [LARGE SCALE GENOMIC DNA]</scope>
</reference>
<evidence type="ECO:0000313" key="10">
    <source>
        <dbReference type="EMBL" id="CAD5125874.1"/>
    </source>
</evidence>
<dbReference type="GO" id="GO:0007156">
    <property type="term" value="P:homophilic cell adhesion via plasma membrane adhesion molecules"/>
    <property type="evidence" value="ECO:0007669"/>
    <property type="project" value="InterPro"/>
</dbReference>
<dbReference type="InterPro" id="IPR020894">
    <property type="entry name" value="Cadherin_CS"/>
</dbReference>
<evidence type="ECO:0000313" key="11">
    <source>
        <dbReference type="Proteomes" id="UP000549394"/>
    </source>
</evidence>
<dbReference type="Proteomes" id="UP000549394">
    <property type="component" value="Unassembled WGS sequence"/>
</dbReference>
<feature type="domain" description="Cadherin" evidence="9">
    <location>
        <begin position="67"/>
        <end position="177"/>
    </location>
</feature>
<dbReference type="CDD" id="cd11304">
    <property type="entry name" value="Cadherin_repeat"/>
    <property type="match status" value="4"/>
</dbReference>
<dbReference type="SMART" id="SM00112">
    <property type="entry name" value="CA"/>
    <property type="match status" value="4"/>
</dbReference>
<dbReference type="AlphaFoldDB" id="A0A7I8WCH6"/>
<dbReference type="InterPro" id="IPR002126">
    <property type="entry name" value="Cadherin-like_dom"/>
</dbReference>
<gene>
    <name evidence="10" type="ORF">DGYR_LOCUS13179</name>
</gene>
<name>A0A7I8WCH6_9ANNE</name>
<dbReference type="PROSITE" id="PS50268">
    <property type="entry name" value="CADHERIN_2"/>
    <property type="match status" value="5"/>
</dbReference>